<feature type="domain" description="AAA+ ATPase" evidence="2">
    <location>
        <begin position="136"/>
        <end position="288"/>
    </location>
</feature>
<keyword evidence="3" id="KW-0067">ATP-binding</keyword>
<evidence type="ECO:0000313" key="3">
    <source>
        <dbReference type="EMBL" id="KAB1437306.1"/>
    </source>
</evidence>
<dbReference type="GO" id="GO:0016887">
    <property type="term" value="F:ATP hydrolysis activity"/>
    <property type="evidence" value="ECO:0007669"/>
    <property type="project" value="InterPro"/>
</dbReference>
<comment type="caution">
    <text evidence="3">The sequence shown here is derived from an EMBL/GenBank/DDBJ whole genome shotgun (WGS) entry which is preliminary data.</text>
</comment>
<dbReference type="SMART" id="SM00382">
    <property type="entry name" value="AAA"/>
    <property type="match status" value="1"/>
</dbReference>
<name>A0A6N6N1B7_9BACT</name>
<organism evidence="3 4">
    <name type="scientific">Pseudodesulfovibrio senegalensis</name>
    <dbReference type="NCBI Taxonomy" id="1721087"/>
    <lineage>
        <taxon>Bacteria</taxon>
        <taxon>Pseudomonadati</taxon>
        <taxon>Thermodesulfobacteriota</taxon>
        <taxon>Desulfovibrionia</taxon>
        <taxon>Desulfovibrionales</taxon>
        <taxon>Desulfovibrionaceae</taxon>
    </lineage>
</organism>
<dbReference type="PANTHER" id="PTHR30486:SF6">
    <property type="entry name" value="TYPE IV PILUS RETRACTATION ATPASE PILT"/>
    <property type="match status" value="1"/>
</dbReference>
<dbReference type="InterPro" id="IPR001482">
    <property type="entry name" value="T2SS/T4SS_dom"/>
</dbReference>
<dbReference type="GO" id="GO:0005524">
    <property type="term" value="F:ATP binding"/>
    <property type="evidence" value="ECO:0007669"/>
    <property type="project" value="UniProtKB-KW"/>
</dbReference>
<keyword evidence="4" id="KW-1185">Reference proteome</keyword>
<dbReference type="InterPro" id="IPR003593">
    <property type="entry name" value="AAA+_ATPase"/>
</dbReference>
<dbReference type="EMBL" id="WAIE01000011">
    <property type="protein sequence ID" value="KAB1437306.1"/>
    <property type="molecule type" value="Genomic_DNA"/>
</dbReference>
<dbReference type="Pfam" id="PF00437">
    <property type="entry name" value="T2SSE"/>
    <property type="match status" value="1"/>
</dbReference>
<reference evidence="3 4" key="1">
    <citation type="journal article" date="2017" name="Int. J. Syst. Evol. Microbiol.">
        <title>Desulfovibrio senegalensis sp. nov., a mesophilic sulfate reducer isolated from marine sediment.</title>
        <authorList>
            <person name="Thioye A."/>
            <person name="Gam Z.B.A."/>
            <person name="Mbengue M."/>
            <person name="Cayol J.L."/>
            <person name="Joseph-Bartoli M."/>
            <person name="Toure-Kane C."/>
            <person name="Labat M."/>
        </authorList>
    </citation>
    <scope>NUCLEOTIDE SEQUENCE [LARGE SCALE GENOMIC DNA]</scope>
    <source>
        <strain evidence="3 4">DSM 101509</strain>
    </source>
</reference>
<accession>A0A6N6N1B7</accession>
<dbReference type="AlphaFoldDB" id="A0A6N6N1B7"/>
<dbReference type="Gene3D" id="3.40.50.300">
    <property type="entry name" value="P-loop containing nucleotide triphosphate hydrolases"/>
    <property type="match status" value="1"/>
</dbReference>
<protein>
    <submittedName>
        <fullName evidence="3">ATP-binding cassette domain-containing protein</fullName>
    </submittedName>
</protein>
<sequence length="309" mass="34369">MISASLRSSLSILEKYLKKDNVMDVCIQREGEVVLQTLNGDPASITIKDKKIKFSELEKMARQLATAKGQQFNDEYPSLATTLPEEYGGYRIQCVGSAICESGFSVTIRIAKAKHFPLTSYFSDRQCTFLAEAMRRKKTILILGNTGSGKTTLMNSLSREIPADWRIITIQDTSEIDLPHYNTVSLLLSKTGSDHAKISYEQAIDMSNRMRPDITLLGEIDSRNGFAFLNMVTSGHGGMSTIHATYATPENAIKRLAICGANKDHSYEDCKRLAREAIDVLITTNKKKNGTFEAKIYNMEGEGCKEILN</sequence>
<dbReference type="CDD" id="cd01130">
    <property type="entry name" value="VirB11-like_ATPase"/>
    <property type="match status" value="1"/>
</dbReference>
<proteinExistence type="inferred from homology"/>
<evidence type="ECO:0000256" key="1">
    <source>
        <dbReference type="ARBA" id="ARBA00006611"/>
    </source>
</evidence>
<evidence type="ECO:0000259" key="2">
    <source>
        <dbReference type="SMART" id="SM00382"/>
    </source>
</evidence>
<dbReference type="InterPro" id="IPR050921">
    <property type="entry name" value="T4SS_GSP_E_ATPase"/>
</dbReference>
<dbReference type="Proteomes" id="UP000438699">
    <property type="component" value="Unassembled WGS sequence"/>
</dbReference>
<dbReference type="SUPFAM" id="SSF52540">
    <property type="entry name" value="P-loop containing nucleoside triphosphate hydrolases"/>
    <property type="match status" value="1"/>
</dbReference>
<dbReference type="InterPro" id="IPR027417">
    <property type="entry name" value="P-loop_NTPase"/>
</dbReference>
<dbReference type="Gene3D" id="3.30.450.90">
    <property type="match status" value="1"/>
</dbReference>
<gene>
    <name evidence="3" type="ORF">F8A88_15380</name>
</gene>
<comment type="similarity">
    <text evidence="1">Belongs to the GSP E family.</text>
</comment>
<dbReference type="RefSeq" id="WP_151152073.1">
    <property type="nucleotide sequence ID" value="NZ_WAIE01000011.1"/>
</dbReference>
<evidence type="ECO:0000313" key="4">
    <source>
        <dbReference type="Proteomes" id="UP000438699"/>
    </source>
</evidence>
<dbReference type="PANTHER" id="PTHR30486">
    <property type="entry name" value="TWITCHING MOTILITY PROTEIN PILT"/>
    <property type="match status" value="1"/>
</dbReference>
<keyword evidence="3" id="KW-0547">Nucleotide-binding</keyword>
<dbReference type="OrthoDB" id="9810761at2"/>